<reference evidence="1 2" key="1">
    <citation type="submission" date="2010-02" db="EMBL/GenBank/DDBJ databases">
        <authorList>
            <person name="Weinstock G."/>
            <person name="Sodergren E."/>
            <person name="Clifton S."/>
            <person name="Fulton L."/>
            <person name="Fulton B."/>
            <person name="Courtney L."/>
            <person name="Fronick C."/>
            <person name="Harrison M."/>
            <person name="Strong C."/>
            <person name="Farmer C."/>
            <person name="Delahaunty K."/>
            <person name="Markovic C."/>
            <person name="Hall O."/>
            <person name="Minx P."/>
            <person name="Tomlinson C."/>
            <person name="Mitreva M."/>
            <person name="Nelson J."/>
            <person name="Hou S."/>
            <person name="Wollam A."/>
            <person name="Pepin K.H."/>
            <person name="Johnson M."/>
            <person name="Bhonagiri V."/>
            <person name="Zhang X."/>
            <person name="Suruliraj S."/>
            <person name="Warren W."/>
            <person name="Chinwalla A."/>
            <person name="Mardis E.R."/>
            <person name="Wilson R.K."/>
        </authorList>
    </citation>
    <scope>NUCLEOTIDE SEQUENCE [LARGE SCALE GENOMIC DNA]</scope>
    <source>
        <strain evidence="1 2">ATCC 29220</strain>
    </source>
</reference>
<dbReference type="SUPFAM" id="SSF54427">
    <property type="entry name" value="NTF2-like"/>
    <property type="match status" value="1"/>
</dbReference>
<protein>
    <submittedName>
        <fullName evidence="1">Uncharacterized protein</fullName>
    </submittedName>
</protein>
<gene>
    <name evidence="1" type="ORF">CIT292_07618</name>
</gene>
<dbReference type="AlphaFoldDB" id="D4BAX2"/>
<accession>D4BAX2</accession>
<comment type="caution">
    <text evidence="1">The sequence shown here is derived from an EMBL/GenBank/DDBJ whole genome shotgun (WGS) entry which is preliminary data.</text>
</comment>
<dbReference type="eggNOG" id="COG0484">
    <property type="taxonomic scope" value="Bacteria"/>
</dbReference>
<organism evidence="1 2">
    <name type="scientific">Citrobacter youngae ATCC 29220</name>
    <dbReference type="NCBI Taxonomy" id="500640"/>
    <lineage>
        <taxon>Bacteria</taxon>
        <taxon>Pseudomonadati</taxon>
        <taxon>Pseudomonadota</taxon>
        <taxon>Gammaproteobacteria</taxon>
        <taxon>Enterobacterales</taxon>
        <taxon>Enterobacteriaceae</taxon>
        <taxon>Citrobacter</taxon>
        <taxon>Citrobacter freundii complex</taxon>
    </lineage>
</organism>
<evidence type="ECO:0000313" key="1">
    <source>
        <dbReference type="EMBL" id="EFE09333.1"/>
    </source>
</evidence>
<proteinExistence type="predicted"/>
<evidence type="ECO:0000313" key="2">
    <source>
        <dbReference type="Proteomes" id="UP000003880"/>
    </source>
</evidence>
<dbReference type="HOGENOM" id="CLU_851882_0_0_6"/>
<dbReference type="InterPro" id="IPR032710">
    <property type="entry name" value="NTF2-like_dom_sf"/>
</dbReference>
<dbReference type="Proteomes" id="UP000003880">
    <property type="component" value="Unassembled WGS sequence"/>
</dbReference>
<sequence length="336" mass="37914">MRHFQESMNIHFAHTATRVSLIVLSLASHTAVAEMQLTDVDEQQINALFDRWNDVFNRASDAKPQTLYADQVEWYGQSLSAQQVTEREAAFVNKNKDYHQSIISEPAIQAVYEDPAEAASDDVRVTFVKEVSPPSGKEQNYPAEFLVKKLPQGWRIVSETDGVTRFNQKMKSGEEGDASVAKGKFDGRHESYVWTTSFDPRTGGICTEESDCNSLLWNSDPEIAPVYVTDRLIEGVIALPALDNSGRDRVVVHTGWWMGGWSPLYLYDIQQKQWIRDIPPITYNINFEENLTDDVIIKPDAARPGWVKIVNGDMDAVANNSDEVTKTTTERLLVLQ</sequence>
<dbReference type="EMBL" id="ABWL02000006">
    <property type="protein sequence ID" value="EFE09333.1"/>
    <property type="molecule type" value="Genomic_DNA"/>
</dbReference>
<name>D4BAX2_9ENTR</name>